<reference evidence="2 3" key="1">
    <citation type="submission" date="2019-10" db="EMBL/GenBank/DDBJ databases">
        <title>Draft Genome Sequence of Cytophagaceae sp. SJW1-29.</title>
        <authorList>
            <person name="Choi A."/>
        </authorList>
    </citation>
    <scope>NUCLEOTIDE SEQUENCE [LARGE SCALE GENOMIC DNA]</scope>
    <source>
        <strain evidence="2 3">SJW1-29</strain>
    </source>
</reference>
<name>A0A7C9FET8_9BACT</name>
<evidence type="ECO:0000256" key="1">
    <source>
        <dbReference type="SAM" id="MobiDB-lite"/>
    </source>
</evidence>
<proteinExistence type="predicted"/>
<accession>A0A7C9FET8</accession>
<comment type="caution">
    <text evidence="2">The sequence shown here is derived from an EMBL/GenBank/DDBJ whole genome shotgun (WGS) entry which is preliminary data.</text>
</comment>
<keyword evidence="3" id="KW-1185">Reference proteome</keyword>
<dbReference type="Proteomes" id="UP000479293">
    <property type="component" value="Unassembled WGS sequence"/>
</dbReference>
<protein>
    <submittedName>
        <fullName evidence="2">SHOCT domain-containing protein</fullName>
    </submittedName>
</protein>
<evidence type="ECO:0000313" key="3">
    <source>
        <dbReference type="Proteomes" id="UP000479293"/>
    </source>
</evidence>
<dbReference type="EMBL" id="WHLY01000002">
    <property type="protein sequence ID" value="MPR36087.1"/>
    <property type="molecule type" value="Genomic_DNA"/>
</dbReference>
<dbReference type="RefSeq" id="WP_152763692.1">
    <property type="nucleotide sequence ID" value="NZ_WHLY01000002.1"/>
</dbReference>
<organism evidence="2 3">
    <name type="scientific">Salmonirosea aquatica</name>
    <dbReference type="NCBI Taxonomy" id="2654236"/>
    <lineage>
        <taxon>Bacteria</taxon>
        <taxon>Pseudomonadati</taxon>
        <taxon>Bacteroidota</taxon>
        <taxon>Cytophagia</taxon>
        <taxon>Cytophagales</taxon>
        <taxon>Spirosomataceae</taxon>
        <taxon>Salmonirosea</taxon>
    </lineage>
</organism>
<feature type="compositionally biased region" description="Basic and acidic residues" evidence="1">
    <location>
        <begin position="163"/>
        <end position="172"/>
    </location>
</feature>
<feature type="region of interest" description="Disordered" evidence="1">
    <location>
        <begin position="148"/>
        <end position="172"/>
    </location>
</feature>
<dbReference type="AlphaFoldDB" id="A0A7C9FET8"/>
<sequence length="172" mass="18806">MEKSREEVIREIAAEHGVTVSTVATLLHGLQATGGNQVQFNVSELGGMGQWQPGMIMVGDMFNHGLKAKVDRLCTAISALSRQLPREVADTTGTLLGRTKATFKGSQNDTHYTYYADEHRLVIYHEGKNTSYDTTGYPLTGVQQAQNNGGKRLSFTHPGGTVEARDLKEIEP</sequence>
<evidence type="ECO:0000313" key="2">
    <source>
        <dbReference type="EMBL" id="MPR36087.1"/>
    </source>
</evidence>
<gene>
    <name evidence="2" type="ORF">GBK04_22755</name>
</gene>